<dbReference type="GO" id="GO:0051301">
    <property type="term" value="P:cell division"/>
    <property type="evidence" value="ECO:0007669"/>
    <property type="project" value="UniProtKB-KW"/>
</dbReference>
<evidence type="ECO:0000313" key="3">
    <source>
        <dbReference type="EMBL" id="SQB57705.1"/>
    </source>
</evidence>
<gene>
    <name evidence="3" type="ORF">NCTC10719_00297</name>
</gene>
<evidence type="ECO:0000256" key="1">
    <source>
        <dbReference type="SAM" id="MobiDB-lite"/>
    </source>
</evidence>
<dbReference type="Pfam" id="PF04977">
    <property type="entry name" value="DivIC"/>
    <property type="match status" value="1"/>
</dbReference>
<proteinExistence type="predicted"/>
<keyword evidence="3" id="KW-0132">Cell division</keyword>
<keyword evidence="2" id="KW-0812">Transmembrane</keyword>
<feature type="transmembrane region" description="Helical" evidence="2">
    <location>
        <begin position="52"/>
        <end position="69"/>
    </location>
</feature>
<accession>A0A2X2YBC1</accession>
<dbReference type="InterPro" id="IPR007060">
    <property type="entry name" value="FtsL/DivIC"/>
</dbReference>
<dbReference type="RefSeq" id="WP_003451604.1">
    <property type="nucleotide sequence ID" value="NZ_CATNYD010000001.1"/>
</dbReference>
<name>A0A2X2YBC1_CLOPF</name>
<dbReference type="AlphaFoldDB" id="A0A2X2YBC1"/>
<evidence type="ECO:0000256" key="2">
    <source>
        <dbReference type="SAM" id="Phobius"/>
    </source>
</evidence>
<dbReference type="Proteomes" id="UP000249986">
    <property type="component" value="Unassembled WGS sequence"/>
</dbReference>
<keyword evidence="2" id="KW-0472">Membrane</keyword>
<keyword evidence="3" id="KW-0131">Cell cycle</keyword>
<dbReference type="EMBL" id="UAWG01000001">
    <property type="protein sequence ID" value="SQB57705.1"/>
    <property type="molecule type" value="Genomic_DNA"/>
</dbReference>
<keyword evidence="2" id="KW-1133">Transmembrane helix</keyword>
<organism evidence="3 4">
    <name type="scientific">Clostridium perfringens</name>
    <dbReference type="NCBI Taxonomy" id="1502"/>
    <lineage>
        <taxon>Bacteria</taxon>
        <taxon>Bacillati</taxon>
        <taxon>Bacillota</taxon>
        <taxon>Clostridia</taxon>
        <taxon>Eubacteriales</taxon>
        <taxon>Clostridiaceae</taxon>
        <taxon>Clostridium</taxon>
    </lineage>
</organism>
<feature type="compositionally biased region" description="Basic residues" evidence="1">
    <location>
        <begin position="31"/>
        <end position="48"/>
    </location>
</feature>
<protein>
    <submittedName>
        <fullName evidence="3">Cell division protein FtsL</fullName>
    </submittedName>
</protein>
<evidence type="ECO:0000313" key="4">
    <source>
        <dbReference type="Proteomes" id="UP000249986"/>
    </source>
</evidence>
<feature type="region of interest" description="Disordered" evidence="1">
    <location>
        <begin position="1"/>
        <end position="48"/>
    </location>
</feature>
<sequence>MIVKEFDYNGSSALKPQRKEQTIPSKENYDKKKKKIEQQRRKKQKDKKIKKSVYQIVLLILVVGGITISRDVKVYKTQQQLDSLNKEINSVITENEALKVQILKASSLDKIEETAKNKLKMILPTKENMIKLGESQAAEGKQ</sequence>
<reference evidence="3 4" key="1">
    <citation type="submission" date="2018-06" db="EMBL/GenBank/DDBJ databases">
        <authorList>
            <consortium name="Pathogen Informatics"/>
            <person name="Doyle S."/>
        </authorList>
    </citation>
    <scope>NUCLEOTIDE SEQUENCE [LARGE SCALE GENOMIC DNA]</scope>
    <source>
        <strain evidence="3 4">NCTC10719</strain>
    </source>
</reference>